<dbReference type="GO" id="GO:0046654">
    <property type="term" value="P:tetrahydrofolate biosynthetic process"/>
    <property type="evidence" value="ECO:0007669"/>
    <property type="project" value="InterPro"/>
</dbReference>
<dbReference type="GO" id="GO:0004146">
    <property type="term" value="F:dihydrofolate reductase activity"/>
    <property type="evidence" value="ECO:0007669"/>
    <property type="project" value="UniProtKB-EC"/>
</dbReference>
<evidence type="ECO:0000259" key="6">
    <source>
        <dbReference type="PROSITE" id="PS51330"/>
    </source>
</evidence>
<dbReference type="GO" id="GO:0046452">
    <property type="term" value="P:dihydrofolate metabolic process"/>
    <property type="evidence" value="ECO:0007669"/>
    <property type="project" value="TreeGrafter"/>
</dbReference>
<evidence type="ECO:0000313" key="7">
    <source>
        <dbReference type="EMBL" id="SVD54495.1"/>
    </source>
</evidence>
<keyword evidence="3" id="KW-0554">One-carbon metabolism</keyword>
<dbReference type="GO" id="GO:0005829">
    <property type="term" value="C:cytosol"/>
    <property type="evidence" value="ECO:0007669"/>
    <property type="project" value="TreeGrafter"/>
</dbReference>
<dbReference type="InterPro" id="IPR012259">
    <property type="entry name" value="DHFR"/>
</dbReference>
<gene>
    <name evidence="7" type="ORF">METZ01_LOCUS407349</name>
</gene>
<feature type="domain" description="DHFR" evidence="6">
    <location>
        <begin position="1"/>
        <end position="162"/>
    </location>
</feature>
<sequence length="162" mass="18699">AMDERRLIGSMIGGLPWQGIERDREHFRSYVKGKALLLGRKTYEEMEGWLDSNHRPYILTRNRNYVPKTSARVAFSFDEVIRLAEKERESELVVCGGAAIYERAINSADLIILTILHTTFTVQGTPKFFPDWDTKKFNEISRQEFAPSEKSDFSISILHLES</sequence>
<dbReference type="PANTHER" id="PTHR48069:SF3">
    <property type="entry name" value="DIHYDROFOLATE REDUCTASE"/>
    <property type="match status" value="1"/>
</dbReference>
<evidence type="ECO:0000256" key="5">
    <source>
        <dbReference type="ARBA" id="ARBA00023002"/>
    </source>
</evidence>
<dbReference type="InterPro" id="IPR001796">
    <property type="entry name" value="DHFR_dom"/>
</dbReference>
<proteinExistence type="predicted"/>
<keyword evidence="5" id="KW-0560">Oxidoreductase</keyword>
<evidence type="ECO:0000256" key="2">
    <source>
        <dbReference type="ARBA" id="ARBA00012856"/>
    </source>
</evidence>
<accession>A0A382W843</accession>
<dbReference type="InterPro" id="IPR024072">
    <property type="entry name" value="DHFR-like_dom_sf"/>
</dbReference>
<feature type="non-terminal residue" evidence="7">
    <location>
        <position position="1"/>
    </location>
</feature>
<evidence type="ECO:0000256" key="4">
    <source>
        <dbReference type="ARBA" id="ARBA00022857"/>
    </source>
</evidence>
<reference evidence="7" key="1">
    <citation type="submission" date="2018-05" db="EMBL/GenBank/DDBJ databases">
        <authorList>
            <person name="Lanie J.A."/>
            <person name="Ng W.-L."/>
            <person name="Kazmierczak K.M."/>
            <person name="Andrzejewski T.M."/>
            <person name="Davidsen T.M."/>
            <person name="Wayne K.J."/>
            <person name="Tettelin H."/>
            <person name="Glass J.I."/>
            <person name="Rusch D."/>
            <person name="Podicherti R."/>
            <person name="Tsui H.-C.T."/>
            <person name="Winkler M.E."/>
        </authorList>
    </citation>
    <scope>NUCLEOTIDE SEQUENCE</scope>
</reference>
<dbReference type="PROSITE" id="PS51330">
    <property type="entry name" value="DHFR_2"/>
    <property type="match status" value="1"/>
</dbReference>
<dbReference type="Pfam" id="PF00186">
    <property type="entry name" value="DHFR_1"/>
    <property type="match status" value="1"/>
</dbReference>
<dbReference type="GO" id="GO:0046655">
    <property type="term" value="P:folic acid metabolic process"/>
    <property type="evidence" value="ECO:0007669"/>
    <property type="project" value="TreeGrafter"/>
</dbReference>
<protein>
    <recommendedName>
        <fullName evidence="2">dihydrofolate reductase</fullName>
        <ecNumber evidence="2">1.5.1.3</ecNumber>
    </recommendedName>
</protein>
<dbReference type="PANTHER" id="PTHR48069">
    <property type="entry name" value="DIHYDROFOLATE REDUCTASE"/>
    <property type="match status" value="1"/>
</dbReference>
<evidence type="ECO:0000256" key="3">
    <source>
        <dbReference type="ARBA" id="ARBA00022563"/>
    </source>
</evidence>
<dbReference type="PRINTS" id="PR00070">
    <property type="entry name" value="DHFR"/>
</dbReference>
<dbReference type="SUPFAM" id="SSF53597">
    <property type="entry name" value="Dihydrofolate reductase-like"/>
    <property type="match status" value="1"/>
</dbReference>
<evidence type="ECO:0000256" key="1">
    <source>
        <dbReference type="ARBA" id="ARBA00004903"/>
    </source>
</evidence>
<dbReference type="EC" id="1.5.1.3" evidence="2"/>
<dbReference type="GO" id="GO:0050661">
    <property type="term" value="F:NADP binding"/>
    <property type="evidence" value="ECO:0007669"/>
    <property type="project" value="InterPro"/>
</dbReference>
<dbReference type="CDD" id="cd00209">
    <property type="entry name" value="DHFR"/>
    <property type="match status" value="1"/>
</dbReference>
<organism evidence="7">
    <name type="scientific">marine metagenome</name>
    <dbReference type="NCBI Taxonomy" id="408172"/>
    <lineage>
        <taxon>unclassified sequences</taxon>
        <taxon>metagenomes</taxon>
        <taxon>ecological metagenomes</taxon>
    </lineage>
</organism>
<dbReference type="EMBL" id="UINC01157481">
    <property type="protein sequence ID" value="SVD54495.1"/>
    <property type="molecule type" value="Genomic_DNA"/>
</dbReference>
<dbReference type="Gene3D" id="3.40.430.10">
    <property type="entry name" value="Dihydrofolate Reductase, subunit A"/>
    <property type="match status" value="1"/>
</dbReference>
<name>A0A382W843_9ZZZZ</name>
<dbReference type="GO" id="GO:0006730">
    <property type="term" value="P:one-carbon metabolic process"/>
    <property type="evidence" value="ECO:0007669"/>
    <property type="project" value="UniProtKB-KW"/>
</dbReference>
<dbReference type="AlphaFoldDB" id="A0A382W843"/>
<keyword evidence="4" id="KW-0521">NADP</keyword>
<comment type="pathway">
    <text evidence="1">Cofactor biosynthesis; tetrahydrofolate biosynthesis; 5,6,7,8-tetrahydrofolate from 7,8-dihydrofolate: step 1/1.</text>
</comment>